<proteinExistence type="predicted"/>
<reference evidence="2" key="1">
    <citation type="submission" date="2016-11" db="UniProtKB">
        <authorList>
            <consortium name="WormBaseParasite"/>
        </authorList>
    </citation>
    <scope>IDENTIFICATION</scope>
</reference>
<dbReference type="Proteomes" id="UP000095283">
    <property type="component" value="Unplaced"/>
</dbReference>
<organism evidence="1 2">
    <name type="scientific">Heterorhabditis bacteriophora</name>
    <name type="common">Entomopathogenic nematode worm</name>
    <dbReference type="NCBI Taxonomy" id="37862"/>
    <lineage>
        <taxon>Eukaryota</taxon>
        <taxon>Metazoa</taxon>
        <taxon>Ecdysozoa</taxon>
        <taxon>Nematoda</taxon>
        <taxon>Chromadorea</taxon>
        <taxon>Rhabditida</taxon>
        <taxon>Rhabditina</taxon>
        <taxon>Rhabditomorpha</taxon>
        <taxon>Strongyloidea</taxon>
        <taxon>Heterorhabditidae</taxon>
        <taxon>Heterorhabditis</taxon>
    </lineage>
</organism>
<sequence length="45" mass="5229">MGTEPNQINLLTLPISSTPSEFPYEVFRYRNDLAQFFLLAFNMCV</sequence>
<protein>
    <submittedName>
        <fullName evidence="2">Uncharacterized protein</fullName>
    </submittedName>
</protein>
<evidence type="ECO:0000313" key="2">
    <source>
        <dbReference type="WBParaSite" id="Hba_11022"/>
    </source>
</evidence>
<name>A0A1I7X0R9_HETBA</name>
<evidence type="ECO:0000313" key="1">
    <source>
        <dbReference type="Proteomes" id="UP000095283"/>
    </source>
</evidence>
<accession>A0A1I7X0R9</accession>
<dbReference type="AlphaFoldDB" id="A0A1I7X0R9"/>
<dbReference type="WBParaSite" id="Hba_11022">
    <property type="protein sequence ID" value="Hba_11022"/>
    <property type="gene ID" value="Hba_11022"/>
</dbReference>
<keyword evidence="1" id="KW-1185">Reference proteome</keyword>